<dbReference type="InterPro" id="IPR036365">
    <property type="entry name" value="PGBD-like_sf"/>
</dbReference>
<evidence type="ECO:0000313" key="11">
    <source>
        <dbReference type="Proteomes" id="UP000472320"/>
    </source>
</evidence>
<protein>
    <recommendedName>
        <fullName evidence="7">Lysozyme</fullName>
        <ecNumber evidence="7">3.2.1.17</ecNumber>
    </recommendedName>
</protein>
<dbReference type="InterPro" id="IPR051018">
    <property type="entry name" value="Bacteriophage_GH24"/>
</dbReference>
<dbReference type="Gene3D" id="1.10.530.40">
    <property type="match status" value="1"/>
</dbReference>
<dbReference type="EC" id="3.2.1.17" evidence="7"/>
<dbReference type="HAMAP" id="MF_04110">
    <property type="entry name" value="ENDOLYSIN_T4"/>
    <property type="match status" value="1"/>
</dbReference>
<evidence type="ECO:0000256" key="5">
    <source>
        <dbReference type="ARBA" id="ARBA00023200"/>
    </source>
</evidence>
<evidence type="ECO:0000256" key="4">
    <source>
        <dbReference type="ARBA" id="ARBA00022801"/>
    </source>
</evidence>
<dbReference type="GO" id="GO:0016998">
    <property type="term" value="P:cell wall macromolecule catabolic process"/>
    <property type="evidence" value="ECO:0007669"/>
    <property type="project" value="InterPro"/>
</dbReference>
<evidence type="ECO:0000256" key="2">
    <source>
        <dbReference type="ARBA" id="ARBA00022529"/>
    </source>
</evidence>
<dbReference type="CDD" id="cd00737">
    <property type="entry name" value="lyz_endolysin_autolysin"/>
    <property type="match status" value="1"/>
</dbReference>
<dbReference type="InterPro" id="IPR036779">
    <property type="entry name" value="LysM_dom_sf"/>
</dbReference>
<keyword evidence="2 7" id="KW-0929">Antimicrobial</keyword>
<evidence type="ECO:0000256" key="7">
    <source>
        <dbReference type="RuleBase" id="RU003788"/>
    </source>
</evidence>
<dbReference type="RefSeq" id="WP_155453487.1">
    <property type="nucleotide sequence ID" value="NZ_WNKX01000005.1"/>
</dbReference>
<comment type="catalytic activity">
    <reaction evidence="1 7">
        <text>Hydrolysis of (1-&gt;4)-beta-linkages between N-acetylmuramic acid and N-acetyl-D-glucosamine residues in a peptidoglycan and between N-acetyl-D-glucosamine residues in chitodextrins.</text>
        <dbReference type="EC" id="3.2.1.17"/>
    </reaction>
</comment>
<dbReference type="InterPro" id="IPR018392">
    <property type="entry name" value="LysM"/>
</dbReference>
<keyword evidence="5" id="KW-1035">Host cytoplasm</keyword>
<name>A0A6L6QEB7_9BURK</name>
<sequence length="665" mass="72828">MSNKEAPSTDLASEVKVKLIDPLGNSIEGLKYQIREGGKIVAKGVTDGNGSITKFVSRVGAQLEVYVERFASDGMKQIRTLVPWAENFSVKLASGKVKQTIKSTTDKGSPGEYKRKTHIVKSGDTLSKIAAKEGTTAEAIARLNGMRVTDVLAIDRVLKLPVDKPAQSPAPAAAPAAKESKAPIPIKPEPSRGENGTPKETVNASCDKSACIKVGDTGPIIEELNIRLFGFGGTIVPGKKWNEFTDKTAAAVKQFQKDYMGVTPTGSVCGGVLLALDEFLRKYPISLATMKCECNKCNGFGHGYTDSSKVEMYANKAKKTHYTGTEFPGMHRALVWSMRAAQFYTKVKDAELGFHYLKIASGYRCWQHNKLKGRHTTNHMGNALDLQFTKGSATRRCEGADVDKIRSDIFVKRLGAQLGWGAVNKLSLERAEDGATSWVHVDVRQFGTEWKADRYYATTQGGVDGMPLIEMARLESRFKLINCAGVPPSKEEDKKQAASDRKDVSNLELSDKGLAFIKDWEKFGEKPYDDSEGYCTIGFGSLIAKKKCSVLAAEKHPRYEKYKDGITKDAAERLLAANVAGTVEVIKESVSVPLYQQEFDALVSLAFNTGGISKFPKLMSKLNTKDYSGACDEFADITNHGTSGLVKRRNAEIKMFRNNVYDSTH</sequence>
<accession>A0A6L6QEB7</accession>
<dbReference type="InterPro" id="IPR023347">
    <property type="entry name" value="Lysozyme_dom_sf"/>
</dbReference>
<organism evidence="10 11">
    <name type="scientific">Massilia eburnea</name>
    <dbReference type="NCBI Taxonomy" id="1776165"/>
    <lineage>
        <taxon>Bacteria</taxon>
        <taxon>Pseudomonadati</taxon>
        <taxon>Pseudomonadota</taxon>
        <taxon>Betaproteobacteria</taxon>
        <taxon>Burkholderiales</taxon>
        <taxon>Oxalobacteraceae</taxon>
        <taxon>Telluria group</taxon>
        <taxon>Massilia</taxon>
    </lineage>
</organism>
<comment type="caution">
    <text evidence="10">The sequence shown here is derived from an EMBL/GenBank/DDBJ whole genome shotgun (WGS) entry which is preliminary data.</text>
</comment>
<evidence type="ECO:0000259" key="9">
    <source>
        <dbReference type="PROSITE" id="PS51782"/>
    </source>
</evidence>
<evidence type="ECO:0000256" key="3">
    <source>
        <dbReference type="ARBA" id="ARBA00022638"/>
    </source>
</evidence>
<keyword evidence="3 7" id="KW-0081">Bacteriolytic enzyme</keyword>
<dbReference type="Pfam" id="PF00959">
    <property type="entry name" value="Phage_lysozyme"/>
    <property type="match status" value="1"/>
</dbReference>
<keyword evidence="4 7" id="KW-0378">Hydrolase</keyword>
<gene>
    <name evidence="10" type="ORF">GM658_07970</name>
</gene>
<reference evidence="10 11" key="1">
    <citation type="submission" date="2019-11" db="EMBL/GenBank/DDBJ databases">
        <title>Type strains purchased from KCTC, JCM and DSMZ.</title>
        <authorList>
            <person name="Lu H."/>
        </authorList>
    </citation>
    <scope>NUCLEOTIDE SEQUENCE [LARGE SCALE GENOMIC DNA]</scope>
    <source>
        <strain evidence="10 11">JCM 31587</strain>
    </source>
</reference>
<dbReference type="SUPFAM" id="SSF53955">
    <property type="entry name" value="Lysozyme-like"/>
    <property type="match status" value="1"/>
</dbReference>
<dbReference type="InterPro" id="IPR036366">
    <property type="entry name" value="PGBDSf"/>
</dbReference>
<dbReference type="Gene3D" id="1.10.101.10">
    <property type="entry name" value="PGBD-like superfamily/PGBD"/>
    <property type="match status" value="1"/>
</dbReference>
<dbReference type="SMART" id="SM00257">
    <property type="entry name" value="LysM"/>
    <property type="match status" value="1"/>
</dbReference>
<dbReference type="Proteomes" id="UP000472320">
    <property type="component" value="Unassembled WGS sequence"/>
</dbReference>
<dbReference type="PROSITE" id="PS51782">
    <property type="entry name" value="LYSM"/>
    <property type="match status" value="1"/>
</dbReference>
<dbReference type="SUPFAM" id="SSF54106">
    <property type="entry name" value="LysM domain"/>
    <property type="match status" value="1"/>
</dbReference>
<evidence type="ECO:0000313" key="10">
    <source>
        <dbReference type="EMBL" id="MTW10539.1"/>
    </source>
</evidence>
<keyword evidence="11" id="KW-1185">Reference proteome</keyword>
<feature type="compositionally biased region" description="Low complexity" evidence="8">
    <location>
        <begin position="164"/>
        <end position="177"/>
    </location>
</feature>
<evidence type="ECO:0000256" key="8">
    <source>
        <dbReference type="SAM" id="MobiDB-lite"/>
    </source>
</evidence>
<keyword evidence="6 7" id="KW-0326">Glycosidase</keyword>
<dbReference type="Gene3D" id="3.10.350.10">
    <property type="entry name" value="LysM domain"/>
    <property type="match status" value="1"/>
</dbReference>
<dbReference type="OrthoDB" id="5327667at2"/>
<evidence type="ECO:0000256" key="6">
    <source>
        <dbReference type="ARBA" id="ARBA00023295"/>
    </source>
</evidence>
<dbReference type="Pfam" id="PF01476">
    <property type="entry name" value="LysM"/>
    <property type="match status" value="1"/>
</dbReference>
<dbReference type="GO" id="GO:0003796">
    <property type="term" value="F:lysozyme activity"/>
    <property type="evidence" value="ECO:0007669"/>
    <property type="project" value="UniProtKB-EC"/>
</dbReference>
<dbReference type="GO" id="GO:0009253">
    <property type="term" value="P:peptidoglycan catabolic process"/>
    <property type="evidence" value="ECO:0007669"/>
    <property type="project" value="InterPro"/>
</dbReference>
<dbReference type="GO" id="GO:0042742">
    <property type="term" value="P:defense response to bacterium"/>
    <property type="evidence" value="ECO:0007669"/>
    <property type="project" value="UniProtKB-KW"/>
</dbReference>
<dbReference type="InterPro" id="IPR023346">
    <property type="entry name" value="Lysozyme-like_dom_sf"/>
</dbReference>
<dbReference type="InterPro" id="IPR002196">
    <property type="entry name" value="Glyco_hydro_24"/>
</dbReference>
<evidence type="ECO:0000256" key="1">
    <source>
        <dbReference type="ARBA" id="ARBA00000632"/>
    </source>
</evidence>
<dbReference type="GO" id="GO:0031640">
    <property type="term" value="P:killing of cells of another organism"/>
    <property type="evidence" value="ECO:0007669"/>
    <property type="project" value="UniProtKB-KW"/>
</dbReference>
<dbReference type="EMBL" id="WNKX01000005">
    <property type="protein sequence ID" value="MTW10539.1"/>
    <property type="molecule type" value="Genomic_DNA"/>
</dbReference>
<dbReference type="CDD" id="cd00118">
    <property type="entry name" value="LysM"/>
    <property type="match status" value="1"/>
</dbReference>
<dbReference type="AlphaFoldDB" id="A0A6L6QEB7"/>
<dbReference type="SUPFAM" id="SSF47090">
    <property type="entry name" value="PGBD-like"/>
    <property type="match status" value="1"/>
</dbReference>
<dbReference type="InterPro" id="IPR033907">
    <property type="entry name" value="Endolysin_autolysin"/>
</dbReference>
<feature type="domain" description="LysM" evidence="9">
    <location>
        <begin position="116"/>
        <end position="160"/>
    </location>
</feature>
<dbReference type="PANTHER" id="PTHR38107">
    <property type="match status" value="1"/>
</dbReference>
<feature type="region of interest" description="Disordered" evidence="8">
    <location>
        <begin position="164"/>
        <end position="203"/>
    </location>
</feature>
<dbReference type="PANTHER" id="PTHR38107:SF3">
    <property type="entry name" value="LYSOZYME RRRD-RELATED"/>
    <property type="match status" value="1"/>
</dbReference>
<proteinExistence type="inferred from homology"/>
<dbReference type="InterPro" id="IPR034690">
    <property type="entry name" value="Endolysin_T4_type"/>
</dbReference>
<comment type="similarity">
    <text evidence="7">Belongs to the glycosyl hydrolase 24 family.</text>
</comment>